<feature type="transmembrane region" description="Helical" evidence="1">
    <location>
        <begin position="535"/>
        <end position="555"/>
    </location>
</feature>
<keyword evidence="3" id="KW-1185">Reference proteome</keyword>
<dbReference type="EMBL" id="LGRX02031951">
    <property type="protein sequence ID" value="KAK3244352.1"/>
    <property type="molecule type" value="Genomic_DNA"/>
</dbReference>
<reference evidence="2 3" key="1">
    <citation type="journal article" date="2015" name="Genome Biol. Evol.">
        <title>Comparative Genomics of a Bacterivorous Green Alga Reveals Evolutionary Causalities and Consequences of Phago-Mixotrophic Mode of Nutrition.</title>
        <authorList>
            <person name="Burns J.A."/>
            <person name="Paasch A."/>
            <person name="Narechania A."/>
            <person name="Kim E."/>
        </authorList>
    </citation>
    <scope>NUCLEOTIDE SEQUENCE [LARGE SCALE GENOMIC DNA]</scope>
    <source>
        <strain evidence="2 3">PLY_AMNH</strain>
    </source>
</reference>
<sequence length="616" mass="69096">MSLQEHRYDVDIRLAAAVNTADEMLQWLSQAAVKTDPSSESPPPPPPIIPGEVVRSAEMRYTFVVGEGETSVPPQSESRRQLLAKKSAGQADEYVRTTYMDYTKHDEWALGPVTRGDPAARMPSESQARLVGLKRNRLVGGLLLHTRREVEAESSVCTARFQQLARSCFRGQMVDSFGIDTVFNPGSALFRPDLQDEVGWYYNTTPGSAMLNEHTLSPKPFALRPLLDRAPGVPLVIDTGLGARRAQELYTFIQDGAYIGEYTTHIEATMATWNAQRQTMGFLQLDWTRLRKGIWQVQYEVAALPVTYWGVSSLRSALWLLLHVLWIAVSIMVFAKEMARLTPRALEATHKQDAYLLNLMSHFSGYGNILAVCGACMQLTVLGLFFTYHYSMLHVVELSLRYHVYDDLHADANFFLSAREAEPSSFKGPDAAGLVEASAPAWTRPEDNSGLEEYAAKLQMVQQLGFLYQLFFMLQAGRSLIMMLRILNATTGQKRLAVVSKTLVTSFFEVIQCVPFFVSLACFAVMFNIEMGHRLAFFSTLSETFRVLGFFAFLGDYKSVKDEAWEDSAFQRFKETTYITLFVAMYMFFLGNFVLAIVCDSMCGTPKPNPDVGSVC</sequence>
<name>A0AAE0BX08_9CHLO</name>
<accession>A0AAE0BX08</accession>
<keyword evidence="1" id="KW-0812">Transmembrane</keyword>
<dbReference type="AlphaFoldDB" id="A0AAE0BX08"/>
<feature type="transmembrane region" description="Helical" evidence="1">
    <location>
        <begin position="466"/>
        <end position="487"/>
    </location>
</feature>
<feature type="transmembrane region" description="Helical" evidence="1">
    <location>
        <begin position="317"/>
        <end position="335"/>
    </location>
</feature>
<feature type="transmembrane region" description="Helical" evidence="1">
    <location>
        <begin position="576"/>
        <end position="598"/>
    </location>
</feature>
<evidence type="ECO:0000256" key="1">
    <source>
        <dbReference type="SAM" id="Phobius"/>
    </source>
</evidence>
<feature type="transmembrane region" description="Helical" evidence="1">
    <location>
        <begin position="507"/>
        <end position="529"/>
    </location>
</feature>
<feature type="transmembrane region" description="Helical" evidence="1">
    <location>
        <begin position="369"/>
        <end position="390"/>
    </location>
</feature>
<comment type="caution">
    <text evidence="2">The sequence shown here is derived from an EMBL/GenBank/DDBJ whole genome shotgun (WGS) entry which is preliminary data.</text>
</comment>
<evidence type="ECO:0008006" key="4">
    <source>
        <dbReference type="Google" id="ProtNLM"/>
    </source>
</evidence>
<evidence type="ECO:0000313" key="3">
    <source>
        <dbReference type="Proteomes" id="UP001190700"/>
    </source>
</evidence>
<keyword evidence="1" id="KW-0472">Membrane</keyword>
<keyword evidence="1" id="KW-1133">Transmembrane helix</keyword>
<gene>
    <name evidence="2" type="ORF">CYMTET_46029</name>
</gene>
<evidence type="ECO:0000313" key="2">
    <source>
        <dbReference type="EMBL" id="KAK3244352.1"/>
    </source>
</evidence>
<dbReference type="Proteomes" id="UP001190700">
    <property type="component" value="Unassembled WGS sequence"/>
</dbReference>
<proteinExistence type="predicted"/>
<protein>
    <recommendedName>
        <fullName evidence="4">Polycystin cation channel PKD1/PKD2 domain-containing protein</fullName>
    </recommendedName>
</protein>
<organism evidence="2 3">
    <name type="scientific">Cymbomonas tetramitiformis</name>
    <dbReference type="NCBI Taxonomy" id="36881"/>
    <lineage>
        <taxon>Eukaryota</taxon>
        <taxon>Viridiplantae</taxon>
        <taxon>Chlorophyta</taxon>
        <taxon>Pyramimonadophyceae</taxon>
        <taxon>Pyramimonadales</taxon>
        <taxon>Pyramimonadaceae</taxon>
        <taxon>Cymbomonas</taxon>
    </lineage>
</organism>